<dbReference type="Pfam" id="PF18998">
    <property type="entry name" value="Flg_new_2"/>
    <property type="match status" value="1"/>
</dbReference>
<dbReference type="NCBIfam" id="TIGR02543">
    <property type="entry name" value="List_Bact_rpt"/>
    <property type="match status" value="1"/>
</dbReference>
<evidence type="ECO:0000256" key="1">
    <source>
        <dbReference type="SAM" id="SignalP"/>
    </source>
</evidence>
<organism evidence="3 4">
    <name type="scientific">Aquimarina algicola</name>
    <dbReference type="NCBI Taxonomy" id="2589995"/>
    <lineage>
        <taxon>Bacteria</taxon>
        <taxon>Pseudomonadati</taxon>
        <taxon>Bacteroidota</taxon>
        <taxon>Flavobacteriia</taxon>
        <taxon>Flavobacteriales</taxon>
        <taxon>Flavobacteriaceae</taxon>
        <taxon>Aquimarina</taxon>
    </lineage>
</organism>
<keyword evidence="1" id="KW-0732">Signal</keyword>
<feature type="domain" description="Bacterial repeat" evidence="2">
    <location>
        <begin position="49"/>
        <end position="111"/>
    </location>
</feature>
<protein>
    <submittedName>
        <fullName evidence="3">InlB B-repeat-containing protein</fullName>
    </submittedName>
</protein>
<keyword evidence="4" id="KW-1185">Reference proteome</keyword>
<dbReference type="Proteomes" id="UP000315540">
    <property type="component" value="Unassembled WGS sequence"/>
</dbReference>
<feature type="chain" id="PRO_5021204197" evidence="1">
    <location>
        <begin position="24"/>
        <end position="226"/>
    </location>
</feature>
<accession>A0A504JLM7</accession>
<dbReference type="RefSeq" id="WP_140588443.1">
    <property type="nucleotide sequence ID" value="NZ_VFWZ01000001.1"/>
</dbReference>
<feature type="signal peptide" evidence="1">
    <location>
        <begin position="1"/>
        <end position="23"/>
    </location>
</feature>
<comment type="caution">
    <text evidence="3">The sequence shown here is derived from an EMBL/GenBank/DDBJ whole genome shotgun (WGS) entry which is preliminary data.</text>
</comment>
<proteinExistence type="predicted"/>
<name>A0A504JLM7_9FLAO</name>
<dbReference type="PROSITE" id="PS51257">
    <property type="entry name" value="PROKAR_LIPOPROTEIN"/>
    <property type="match status" value="1"/>
</dbReference>
<dbReference type="AlphaFoldDB" id="A0A504JLM7"/>
<evidence type="ECO:0000313" key="4">
    <source>
        <dbReference type="Proteomes" id="UP000315540"/>
    </source>
</evidence>
<evidence type="ECO:0000259" key="2">
    <source>
        <dbReference type="Pfam" id="PF18998"/>
    </source>
</evidence>
<gene>
    <name evidence="3" type="ORF">FHK87_00350</name>
</gene>
<dbReference type="InterPro" id="IPR013378">
    <property type="entry name" value="InlB-like_B-rpt"/>
</dbReference>
<evidence type="ECO:0000313" key="3">
    <source>
        <dbReference type="EMBL" id="TPN88698.1"/>
    </source>
</evidence>
<dbReference type="InterPro" id="IPR044060">
    <property type="entry name" value="Bacterial_rp_domain"/>
</dbReference>
<dbReference type="EMBL" id="VFWZ01000001">
    <property type="protein sequence ID" value="TPN88698.1"/>
    <property type="molecule type" value="Genomic_DNA"/>
</dbReference>
<sequence>MKNSISLKLFLLTLFSISIFSCSSDDDENSMVEEGENFTLKINVDNVEGEIGLNPDKDSYNKGEKVTLKANPKEGYVFAGWQGIEETIATDTEITVQMDKNLEVTATFDKIEDIDIEEVTGSGPVTLVMSIEHDVFDPITVVYYDGNGVKRTESVSSVNKWSRTLKISRDFDFLLEVSGTATIESFFSIKIDAEEDGNNIYSFDKRYPTGTNSSFKASIKNLDFAN</sequence>
<dbReference type="OrthoDB" id="175993at2"/>
<reference evidence="3 4" key="1">
    <citation type="submission" date="2019-06" db="EMBL/GenBank/DDBJ databases">
        <authorList>
            <person name="Meng X."/>
        </authorList>
    </citation>
    <scope>NUCLEOTIDE SEQUENCE [LARGE SCALE GENOMIC DNA]</scope>
    <source>
        <strain evidence="3 4">M625</strain>
    </source>
</reference>